<dbReference type="InterPro" id="IPR051398">
    <property type="entry name" value="Polysacch_Deacetylase"/>
</dbReference>
<feature type="domain" description="NodB homology" evidence="3">
    <location>
        <begin position="4"/>
        <end position="113"/>
    </location>
</feature>
<evidence type="ECO:0000313" key="4">
    <source>
        <dbReference type="EMBL" id="KLU66127.1"/>
    </source>
</evidence>
<proteinExistence type="predicted"/>
<evidence type="ECO:0000313" key="5">
    <source>
        <dbReference type="Proteomes" id="UP000036356"/>
    </source>
</evidence>
<evidence type="ECO:0000256" key="2">
    <source>
        <dbReference type="ARBA" id="ARBA00022729"/>
    </source>
</evidence>
<dbReference type="SUPFAM" id="SSF88713">
    <property type="entry name" value="Glycoside hydrolase/deacetylase"/>
    <property type="match status" value="1"/>
</dbReference>
<sequence length="235" mass="27801">MKLAFSWDDGAPEDKRLFELHEKYEIPGMFFVPTRNREGRTVITPEMMRNAESQYVSFGGHTENHTYLTSIPIEDVDEEVKANQEYLENILGHEVCDFCLPGGKYNEEILKIVYRYYKTVRTADTMNFNYSGGVLKPAIHFYPRGFKSLFGNAWRNRSYSELIFLLTHPTNDYFQLVNKIIEKASKKNDNVLMIWGHSWELEKFELWDELENLFTTIQNNFKEKSLHYADMYEVK</sequence>
<dbReference type="AlphaFoldDB" id="A0A0J1FS62"/>
<organism evidence="4 5">
    <name type="scientific">Desulfosporosinus acididurans</name>
    <dbReference type="NCBI Taxonomy" id="476652"/>
    <lineage>
        <taxon>Bacteria</taxon>
        <taxon>Bacillati</taxon>
        <taxon>Bacillota</taxon>
        <taxon>Clostridia</taxon>
        <taxon>Eubacteriales</taxon>
        <taxon>Desulfitobacteriaceae</taxon>
        <taxon>Desulfosporosinus</taxon>
    </lineage>
</organism>
<comment type="subcellular location">
    <subcellularLocation>
        <location evidence="1">Secreted</location>
    </subcellularLocation>
</comment>
<evidence type="ECO:0000256" key="1">
    <source>
        <dbReference type="ARBA" id="ARBA00004613"/>
    </source>
</evidence>
<dbReference type="Pfam" id="PF01522">
    <property type="entry name" value="Polysacc_deac_1"/>
    <property type="match status" value="1"/>
</dbReference>
<accession>A0A0J1FS62</accession>
<dbReference type="Proteomes" id="UP000036356">
    <property type="component" value="Unassembled WGS sequence"/>
</dbReference>
<dbReference type="InterPro" id="IPR011330">
    <property type="entry name" value="Glyco_hydro/deAcase_b/a-brl"/>
</dbReference>
<dbReference type="Gene3D" id="3.20.20.370">
    <property type="entry name" value="Glycoside hydrolase/deacetylase"/>
    <property type="match status" value="1"/>
</dbReference>
<evidence type="ECO:0000259" key="3">
    <source>
        <dbReference type="Pfam" id="PF01522"/>
    </source>
</evidence>
<dbReference type="STRING" id="476652.DEAC_c21660"/>
<dbReference type="GO" id="GO:0005576">
    <property type="term" value="C:extracellular region"/>
    <property type="evidence" value="ECO:0007669"/>
    <property type="project" value="UniProtKB-SubCell"/>
</dbReference>
<dbReference type="GO" id="GO:0005975">
    <property type="term" value="P:carbohydrate metabolic process"/>
    <property type="evidence" value="ECO:0007669"/>
    <property type="project" value="InterPro"/>
</dbReference>
<dbReference type="RefSeq" id="WP_047810008.1">
    <property type="nucleotide sequence ID" value="NZ_LDZY01000006.1"/>
</dbReference>
<keyword evidence="5" id="KW-1185">Reference proteome</keyword>
<dbReference type="CDD" id="cd10967">
    <property type="entry name" value="CE4_GLA_like_6s"/>
    <property type="match status" value="1"/>
</dbReference>
<dbReference type="PANTHER" id="PTHR34216">
    <property type="match status" value="1"/>
</dbReference>
<reference evidence="4 5" key="1">
    <citation type="submission" date="2015-06" db="EMBL/GenBank/DDBJ databases">
        <title>Draft genome of the moderately acidophilic sulfate reducer Candidatus Desulfosporosinus acididurans strain M1.</title>
        <authorList>
            <person name="Poehlein A."/>
            <person name="Petzsch P."/>
            <person name="Johnson B.D."/>
            <person name="Schloemann M."/>
            <person name="Daniel R."/>
            <person name="Muehling M."/>
        </authorList>
    </citation>
    <scope>NUCLEOTIDE SEQUENCE [LARGE SCALE GENOMIC DNA]</scope>
    <source>
        <strain evidence="4 5">M1</strain>
    </source>
</reference>
<dbReference type="GO" id="GO:0016810">
    <property type="term" value="F:hydrolase activity, acting on carbon-nitrogen (but not peptide) bonds"/>
    <property type="evidence" value="ECO:0007669"/>
    <property type="project" value="InterPro"/>
</dbReference>
<dbReference type="InterPro" id="IPR002509">
    <property type="entry name" value="NODB_dom"/>
</dbReference>
<keyword evidence="2" id="KW-0732">Signal</keyword>
<comment type="caution">
    <text evidence="4">The sequence shown here is derived from an EMBL/GenBank/DDBJ whole genome shotgun (WGS) entry which is preliminary data.</text>
</comment>
<name>A0A0J1FS62_9FIRM</name>
<dbReference type="PATRIC" id="fig|476652.3.peg.2243"/>
<gene>
    <name evidence="4" type="ORF">DEAC_c21660</name>
</gene>
<dbReference type="PANTHER" id="PTHR34216:SF3">
    <property type="entry name" value="POLY-BETA-1,6-N-ACETYL-D-GLUCOSAMINE N-DEACETYLASE"/>
    <property type="match status" value="1"/>
</dbReference>
<protein>
    <submittedName>
        <fullName evidence="4">Polysaccharide deacetylase</fullName>
    </submittedName>
</protein>
<dbReference type="EMBL" id="LDZY01000006">
    <property type="protein sequence ID" value="KLU66127.1"/>
    <property type="molecule type" value="Genomic_DNA"/>
</dbReference>